<dbReference type="PANTHER" id="PTHR43507:SF4">
    <property type="entry name" value="PROTON-TRANSLOCATING NADH-QUINONE OXIDOREDUCTASE, CHAIN M"/>
    <property type="match status" value="1"/>
</dbReference>
<protein>
    <submittedName>
        <fullName evidence="8">NADH-ubiquinone oxidoreductase chain M</fullName>
        <ecNumber evidence="8">1.6.5.3</ecNumber>
    </submittedName>
</protein>
<feature type="transmembrane region" description="Helical" evidence="6">
    <location>
        <begin position="268"/>
        <end position="286"/>
    </location>
</feature>
<dbReference type="AlphaFoldDB" id="A0A160VA46"/>
<dbReference type="InterPro" id="IPR001750">
    <property type="entry name" value="ND/Mrp_TM"/>
</dbReference>
<evidence type="ECO:0000256" key="3">
    <source>
        <dbReference type="ARBA" id="ARBA00022692"/>
    </source>
</evidence>
<proteinExistence type="inferred from homology"/>
<dbReference type="GO" id="GO:0003954">
    <property type="term" value="F:NADH dehydrogenase activity"/>
    <property type="evidence" value="ECO:0007669"/>
    <property type="project" value="TreeGrafter"/>
</dbReference>
<dbReference type="GO" id="GO:0048039">
    <property type="term" value="F:ubiquinone binding"/>
    <property type="evidence" value="ECO:0007669"/>
    <property type="project" value="TreeGrafter"/>
</dbReference>
<organism evidence="8">
    <name type="scientific">hydrothermal vent metagenome</name>
    <dbReference type="NCBI Taxonomy" id="652676"/>
    <lineage>
        <taxon>unclassified sequences</taxon>
        <taxon>metagenomes</taxon>
        <taxon>ecological metagenomes</taxon>
    </lineage>
</organism>
<feature type="transmembrane region" description="Helical" evidence="6">
    <location>
        <begin position="292"/>
        <end position="312"/>
    </location>
</feature>
<evidence type="ECO:0000256" key="1">
    <source>
        <dbReference type="ARBA" id="ARBA00004141"/>
    </source>
</evidence>
<keyword evidence="8" id="KW-0560">Oxidoreductase</keyword>
<dbReference type="InterPro" id="IPR003918">
    <property type="entry name" value="NADH_UbQ_OxRdtase"/>
</dbReference>
<feature type="transmembrane region" description="Helical" evidence="6">
    <location>
        <begin position="389"/>
        <end position="412"/>
    </location>
</feature>
<feature type="transmembrane region" description="Helical" evidence="6">
    <location>
        <begin position="351"/>
        <end position="369"/>
    </location>
</feature>
<accession>A0A160VA46</accession>
<dbReference type="EMBL" id="FAXA01000333">
    <property type="protein sequence ID" value="CUV02962.1"/>
    <property type="molecule type" value="Genomic_DNA"/>
</dbReference>
<evidence type="ECO:0000256" key="6">
    <source>
        <dbReference type="SAM" id="Phobius"/>
    </source>
</evidence>
<keyword evidence="8" id="KW-0830">Ubiquinone</keyword>
<gene>
    <name evidence="8" type="ORF">MGWOODY_Clf1491</name>
</gene>
<dbReference type="GO" id="GO:0008137">
    <property type="term" value="F:NADH dehydrogenase (ubiquinone) activity"/>
    <property type="evidence" value="ECO:0007669"/>
    <property type="project" value="InterPro"/>
</dbReference>
<dbReference type="PANTHER" id="PTHR43507">
    <property type="entry name" value="NADH-UBIQUINONE OXIDOREDUCTASE CHAIN 4"/>
    <property type="match status" value="1"/>
</dbReference>
<evidence type="ECO:0000256" key="2">
    <source>
        <dbReference type="ARBA" id="ARBA00009025"/>
    </source>
</evidence>
<dbReference type="EC" id="1.6.5.3" evidence="8"/>
<feature type="transmembrane region" description="Helical" evidence="6">
    <location>
        <begin position="37"/>
        <end position="58"/>
    </location>
</feature>
<feature type="transmembrane region" description="Helical" evidence="6">
    <location>
        <begin position="467"/>
        <end position="485"/>
    </location>
</feature>
<feature type="transmembrane region" description="Helical" evidence="6">
    <location>
        <begin position="139"/>
        <end position="157"/>
    </location>
</feature>
<comment type="subcellular location">
    <subcellularLocation>
        <location evidence="1">Membrane</location>
        <topology evidence="1">Multi-pass membrane protein</topology>
    </subcellularLocation>
</comment>
<reference evidence="8" key="1">
    <citation type="submission" date="2015-10" db="EMBL/GenBank/DDBJ databases">
        <authorList>
            <person name="Gilbert D.G."/>
        </authorList>
    </citation>
    <scope>NUCLEOTIDE SEQUENCE</scope>
</reference>
<evidence type="ECO:0000259" key="7">
    <source>
        <dbReference type="Pfam" id="PF00361"/>
    </source>
</evidence>
<feature type="transmembrane region" description="Helical" evidence="6">
    <location>
        <begin position="319"/>
        <end position="339"/>
    </location>
</feature>
<comment type="similarity">
    <text evidence="2">Belongs to the complex I subunit 4 family.</text>
</comment>
<feature type="transmembrane region" description="Helical" evidence="6">
    <location>
        <begin position="228"/>
        <end position="247"/>
    </location>
</feature>
<evidence type="ECO:0000256" key="5">
    <source>
        <dbReference type="ARBA" id="ARBA00023136"/>
    </source>
</evidence>
<feature type="transmembrane region" description="Helical" evidence="6">
    <location>
        <begin position="6"/>
        <end position="25"/>
    </location>
</feature>
<sequence length="503" mass="54184">MNDFDQIAMLLLIIVPLAGSLAMMFMPGNEAKETWYFAIFISGLSLILALIVFAGYDYDQGGFQYLSSYEWLPGPLDIKLSLGIDGISAPMVLLNGIVLFGGVLISQTITHRPRDFFVLLFALAAGVNGVFVARDLFFLFFFYELAVLPMYLLIGVWGSSTDFGTFLRTKEYGAMKLLLFLVAGSILVWIGILALYVESSNIGSGTYSLEGLARLSETGAFDSEFQTWVFPLFMLGFGVLAGLWPFHTWSPDGHVAAPTAVSMLHAGVLMKLGAYGIIRVGMVLLPEGADNWMPVLITLGTINVLYGAVSAMSQNDLKYIIGYSSVSHMGYVLMGIATLDNIGVGGAVLQMFSHGIMTALMFLLVGAIYERTHTRDISVLNGLASRMGVNSFFFAIAGLASLGLPGLSGFIAEFMVFTGAFRTYLPLAILAVIGAALTAIYILRLLARTFMGEPDEQWAGLTDASPVEMSVGAAFVGILIFVGVWPDPLLRVINVGVSTIPGV</sequence>
<evidence type="ECO:0000313" key="8">
    <source>
        <dbReference type="EMBL" id="CUV02962.1"/>
    </source>
</evidence>
<evidence type="ECO:0000256" key="4">
    <source>
        <dbReference type="ARBA" id="ARBA00022989"/>
    </source>
</evidence>
<keyword evidence="4 6" id="KW-1133">Transmembrane helix</keyword>
<feature type="domain" description="NADH:quinone oxidoreductase/Mrp antiporter transmembrane" evidence="7">
    <location>
        <begin position="133"/>
        <end position="438"/>
    </location>
</feature>
<feature type="transmembrane region" description="Helical" evidence="6">
    <location>
        <begin position="116"/>
        <end position="133"/>
    </location>
</feature>
<dbReference type="GO" id="GO:0042773">
    <property type="term" value="P:ATP synthesis coupled electron transport"/>
    <property type="evidence" value="ECO:0007669"/>
    <property type="project" value="InterPro"/>
</dbReference>
<dbReference type="GO" id="GO:0015990">
    <property type="term" value="P:electron transport coupled proton transport"/>
    <property type="evidence" value="ECO:0007669"/>
    <property type="project" value="TreeGrafter"/>
</dbReference>
<dbReference type="PRINTS" id="PR01437">
    <property type="entry name" value="NUOXDRDTASE4"/>
</dbReference>
<keyword evidence="3 6" id="KW-0812">Transmembrane</keyword>
<keyword evidence="5 6" id="KW-0472">Membrane</keyword>
<name>A0A160VA46_9ZZZZ</name>
<feature type="transmembrane region" description="Helical" evidence="6">
    <location>
        <begin position="177"/>
        <end position="197"/>
    </location>
</feature>
<dbReference type="Pfam" id="PF00361">
    <property type="entry name" value="Proton_antipo_M"/>
    <property type="match status" value="1"/>
</dbReference>
<feature type="transmembrane region" description="Helical" evidence="6">
    <location>
        <begin position="78"/>
        <end position="104"/>
    </location>
</feature>
<dbReference type="NCBIfam" id="TIGR01972">
    <property type="entry name" value="NDH_I_M"/>
    <property type="match status" value="1"/>
</dbReference>
<dbReference type="GO" id="GO:0016020">
    <property type="term" value="C:membrane"/>
    <property type="evidence" value="ECO:0007669"/>
    <property type="project" value="UniProtKB-SubCell"/>
</dbReference>
<dbReference type="InterPro" id="IPR010227">
    <property type="entry name" value="NADH_Q_OxRdtase_chainM/4"/>
</dbReference>
<feature type="transmembrane region" description="Helical" evidence="6">
    <location>
        <begin position="424"/>
        <end position="446"/>
    </location>
</feature>